<organism evidence="2 3">
    <name type="scientific">Coffea arabica</name>
    <name type="common">Arabian coffee</name>
    <dbReference type="NCBI Taxonomy" id="13443"/>
    <lineage>
        <taxon>Eukaryota</taxon>
        <taxon>Viridiplantae</taxon>
        <taxon>Streptophyta</taxon>
        <taxon>Embryophyta</taxon>
        <taxon>Tracheophyta</taxon>
        <taxon>Spermatophyta</taxon>
        <taxon>Magnoliopsida</taxon>
        <taxon>eudicotyledons</taxon>
        <taxon>Gunneridae</taxon>
        <taxon>Pentapetalae</taxon>
        <taxon>asterids</taxon>
        <taxon>lamiids</taxon>
        <taxon>Gentianales</taxon>
        <taxon>Rubiaceae</taxon>
        <taxon>Ixoroideae</taxon>
        <taxon>Gardenieae complex</taxon>
        <taxon>Bertiereae - Coffeeae clade</taxon>
        <taxon>Coffeeae</taxon>
        <taxon>Coffea</taxon>
    </lineage>
</organism>
<accession>A0ABM4VM86</accession>
<dbReference type="SUPFAM" id="SSF56672">
    <property type="entry name" value="DNA/RNA polymerases"/>
    <property type="match status" value="1"/>
</dbReference>
<dbReference type="GeneID" id="140014139"/>
<proteinExistence type="predicted"/>
<evidence type="ECO:0000313" key="2">
    <source>
        <dbReference type="Proteomes" id="UP001652660"/>
    </source>
</evidence>
<keyword evidence="2" id="KW-1185">Reference proteome</keyword>
<dbReference type="InterPro" id="IPR041577">
    <property type="entry name" value="RT_RNaseH_2"/>
</dbReference>
<feature type="domain" description="Reverse transcriptase/retrotransposon-derived protein RNase H-like" evidence="1">
    <location>
        <begin position="49"/>
        <end position="112"/>
    </location>
</feature>
<reference evidence="3" key="1">
    <citation type="submission" date="2025-08" db="UniProtKB">
        <authorList>
            <consortium name="RefSeq"/>
        </authorList>
    </citation>
    <scope>IDENTIFICATION</scope>
    <source>
        <tissue evidence="3">Leaves</tissue>
    </source>
</reference>
<dbReference type="InterPro" id="IPR043128">
    <property type="entry name" value="Rev_trsase/Diguanyl_cyclase"/>
</dbReference>
<dbReference type="Pfam" id="PF17919">
    <property type="entry name" value="RT_RNaseH_2"/>
    <property type="match status" value="1"/>
</dbReference>
<dbReference type="RefSeq" id="XP_071920646.1">
    <property type="nucleotide sequence ID" value="XM_072064545.1"/>
</dbReference>
<dbReference type="Proteomes" id="UP001652660">
    <property type="component" value="Chromosome 9c"/>
</dbReference>
<evidence type="ECO:0000259" key="1">
    <source>
        <dbReference type="Pfam" id="PF17919"/>
    </source>
</evidence>
<sequence>MAEWKRPENPTEIRSFLVLAGYYRRFIKDFSKLAGPLTDLMKKNGLFVWDTRCETSFQELKRRLTMALVLALPNGKDSFTVYTDASRKGLGCVLMQNKNVIAFASRKLKTHE</sequence>
<dbReference type="PANTHER" id="PTHR34072">
    <property type="entry name" value="ENZYMATIC POLYPROTEIN-RELATED"/>
    <property type="match status" value="1"/>
</dbReference>
<dbReference type="PANTHER" id="PTHR34072:SF52">
    <property type="entry name" value="RIBONUCLEASE H"/>
    <property type="match status" value="1"/>
</dbReference>
<protein>
    <submittedName>
        <fullName evidence="3">Uncharacterized mitochondrial protein AtMg00860-like</fullName>
    </submittedName>
</protein>
<dbReference type="Gene3D" id="3.30.70.270">
    <property type="match status" value="1"/>
</dbReference>
<dbReference type="InterPro" id="IPR043502">
    <property type="entry name" value="DNA/RNA_pol_sf"/>
</dbReference>
<evidence type="ECO:0000313" key="3">
    <source>
        <dbReference type="RefSeq" id="XP_071920646.1"/>
    </source>
</evidence>
<name>A0ABM4VM86_COFAR</name>
<gene>
    <name evidence="3" type="primary">LOC140014139</name>
</gene>